<accession>A0A2I2KSI7</accession>
<keyword evidence="5 6" id="KW-0949">S-adenosyl-L-methionine</keyword>
<evidence type="ECO:0000313" key="7">
    <source>
        <dbReference type="EMBL" id="SNQ48638.1"/>
    </source>
</evidence>
<dbReference type="Pfam" id="PF04072">
    <property type="entry name" value="LCM"/>
    <property type="match status" value="1"/>
</dbReference>
<evidence type="ECO:0000256" key="3">
    <source>
        <dbReference type="ARBA" id="ARBA00022603"/>
    </source>
</evidence>
<dbReference type="GO" id="GO:0008168">
    <property type="term" value="F:methyltransferase activity"/>
    <property type="evidence" value="ECO:0007669"/>
    <property type="project" value="UniProtKB-UniRule"/>
</dbReference>
<keyword evidence="3 6" id="KW-0489">Methyltransferase</keyword>
<dbReference type="RefSeq" id="WP_101832275.1">
    <property type="nucleotide sequence ID" value="NZ_FZMO01000184.1"/>
</dbReference>
<evidence type="ECO:0000256" key="1">
    <source>
        <dbReference type="ARBA" id="ARBA00003907"/>
    </source>
</evidence>
<dbReference type="Gene3D" id="3.40.50.150">
    <property type="entry name" value="Vaccinia Virus protein VP39"/>
    <property type="match status" value="1"/>
</dbReference>
<dbReference type="InterPro" id="IPR007213">
    <property type="entry name" value="Ppm1/Ppm2/Tcmp"/>
</dbReference>
<reference evidence="7 8" key="1">
    <citation type="submission" date="2017-06" db="EMBL/GenBank/DDBJ databases">
        <authorList>
            <person name="Kim H.J."/>
            <person name="Triplett B.A."/>
        </authorList>
    </citation>
    <scope>NUCLEOTIDE SEQUENCE [LARGE SCALE GENOMIC DNA]</scope>
    <source>
        <strain evidence="7">FRACA_ARgP5</strain>
    </source>
</reference>
<dbReference type="PANTHER" id="PTHR43619">
    <property type="entry name" value="S-ADENOSYL-L-METHIONINE-DEPENDENT METHYLTRANSFERASE YKTD-RELATED"/>
    <property type="match status" value="1"/>
</dbReference>
<name>A0A2I2KSI7_9ACTN</name>
<evidence type="ECO:0000256" key="4">
    <source>
        <dbReference type="ARBA" id="ARBA00022679"/>
    </source>
</evidence>
<evidence type="ECO:0000256" key="2">
    <source>
        <dbReference type="ARBA" id="ARBA00008138"/>
    </source>
</evidence>
<keyword evidence="4 7" id="KW-0808">Transferase</keyword>
<comment type="function">
    <text evidence="1 6">Exhibits S-adenosyl-L-methionine-dependent methyltransferase activity.</text>
</comment>
<dbReference type="NCBIfam" id="TIGR00027">
    <property type="entry name" value="mthyl_TIGR00027"/>
    <property type="match status" value="1"/>
</dbReference>
<protein>
    <recommendedName>
        <fullName evidence="6">S-adenosyl-L-methionine-dependent methyltransferase</fullName>
        <ecNumber evidence="6">2.1.1.-</ecNumber>
    </recommendedName>
</protein>
<dbReference type="Proteomes" id="UP000234331">
    <property type="component" value="Unassembled WGS sequence"/>
</dbReference>
<comment type="similarity">
    <text evidence="2 6">Belongs to the UPF0677 family.</text>
</comment>
<dbReference type="InterPro" id="IPR011610">
    <property type="entry name" value="SAM_mthyl_Trfase_ML2640-like"/>
</dbReference>
<dbReference type="EMBL" id="FZMO01000184">
    <property type="protein sequence ID" value="SNQ48638.1"/>
    <property type="molecule type" value="Genomic_DNA"/>
</dbReference>
<dbReference type="EC" id="2.1.1.-" evidence="6"/>
<evidence type="ECO:0000313" key="8">
    <source>
        <dbReference type="Proteomes" id="UP000234331"/>
    </source>
</evidence>
<evidence type="ECO:0000256" key="6">
    <source>
        <dbReference type="RuleBase" id="RU362030"/>
    </source>
</evidence>
<evidence type="ECO:0000256" key="5">
    <source>
        <dbReference type="ARBA" id="ARBA00022691"/>
    </source>
</evidence>
<dbReference type="OrthoDB" id="9806164at2"/>
<organism evidence="7 8">
    <name type="scientific">Frankia canadensis</name>
    <dbReference type="NCBI Taxonomy" id="1836972"/>
    <lineage>
        <taxon>Bacteria</taxon>
        <taxon>Bacillati</taxon>
        <taxon>Actinomycetota</taxon>
        <taxon>Actinomycetes</taxon>
        <taxon>Frankiales</taxon>
        <taxon>Frankiaceae</taxon>
        <taxon>Frankia</taxon>
    </lineage>
</organism>
<dbReference type="SUPFAM" id="SSF53335">
    <property type="entry name" value="S-adenosyl-L-methionine-dependent methyltransferases"/>
    <property type="match status" value="1"/>
</dbReference>
<sequence length="298" mass="31985">MTTFRATSDRVEAPGGVGRTAVGMAWIRARESARPDRLFDDPYAQAFVDAAGGGSERMLGLGPAGTAPTGFTDLVSSHGVLRTRFFDDYVTGAAAGGHRQIVLLAAGLDSRAQRLDWPAGTRLFEVDLPAMLAFKQAVLDRRRARARCERVAVPADLAGDWTTALAGAGFAPDRATAWLAEGLLPYLDDAQADRLLTTVTGWSAPGSRLGFEYRTGDDAWLLDELRHHPELAEFAALIHGGLAEPAQSWLPRHGWRITRDRLRTDLAAEAGRPSALPMADGFLVAGREGAAREEGARA</sequence>
<proteinExistence type="inferred from homology"/>
<dbReference type="GO" id="GO:0032259">
    <property type="term" value="P:methylation"/>
    <property type="evidence" value="ECO:0007669"/>
    <property type="project" value="UniProtKB-KW"/>
</dbReference>
<gene>
    <name evidence="7" type="ORF">FRACA_2640004</name>
</gene>
<dbReference type="AlphaFoldDB" id="A0A2I2KSI7"/>
<dbReference type="PANTHER" id="PTHR43619:SF2">
    <property type="entry name" value="S-ADENOSYL-L-METHIONINE-DEPENDENT METHYLTRANSFERASES SUPERFAMILY PROTEIN"/>
    <property type="match status" value="1"/>
</dbReference>
<keyword evidence="8" id="KW-1185">Reference proteome</keyword>
<dbReference type="InterPro" id="IPR029063">
    <property type="entry name" value="SAM-dependent_MTases_sf"/>
</dbReference>